<feature type="region of interest" description="Disordered" evidence="1">
    <location>
        <begin position="465"/>
        <end position="485"/>
    </location>
</feature>
<feature type="region of interest" description="Disordered" evidence="1">
    <location>
        <begin position="350"/>
        <end position="405"/>
    </location>
</feature>
<sequence length="567" mass="60310">MPDRDTRKVATAGAPLPTIPPELAEALARAPSVNLNPQPLLPRQPSNMRFRKLPSVVPPPSSNQSSTTSLIGEMPTHPSESLTSLASPPPSAYGFMVNSSNPSIVNDNGNGIATPPLTGNPMTRKSDKNLFSLLRKSNTLTSDPRLVSPTNSDASPTFRNTGLSREPTMSSIRSRKSILPSLLSQTGSVHSAETASLSENNLGGHTMVRQTSSSSDHALEHQVTLRDVTLSCAHKGWLNKLTVTHSAIFARKSWRRRFFVLCGSALYRFKSGTPDSLSSETLGLTPESIVCVSDAFPGRRWVLEVTSLNIGTWFIQAEGKEDMKQWMSALKAAVGRIQYSSTRNLSHTVAGDTAVGSGGSRGAYFQPSPVSSSSGDRSGAELSGSENEEIADELQQNPLTPESVRGLLNDNIGSLSIMLYPGTNRRASQSSDSTAIMSPRLSWASRANSRLSGASHSNYSPVLPDLHQGAVSGPDGGSSQPRSYFDSMLYKHPLPTPAYTTTPTLPTPSSTGVPDFSPGLANGGYPNGVDTMTSSRTGGLSLNDRRPAPTTNPSSTALPIVREDLAD</sequence>
<dbReference type="Proteomes" id="UP000268162">
    <property type="component" value="Unassembled WGS sequence"/>
</dbReference>
<dbReference type="SMART" id="SM00233">
    <property type="entry name" value="PH"/>
    <property type="match status" value="1"/>
</dbReference>
<gene>
    <name evidence="3" type="ORF">BJ085DRAFT_37970</name>
</gene>
<evidence type="ECO:0000259" key="2">
    <source>
        <dbReference type="PROSITE" id="PS50003"/>
    </source>
</evidence>
<dbReference type="PROSITE" id="PS50003">
    <property type="entry name" value="PH_DOMAIN"/>
    <property type="match status" value="1"/>
</dbReference>
<feature type="region of interest" description="Disordered" evidence="1">
    <location>
        <begin position="520"/>
        <end position="567"/>
    </location>
</feature>
<dbReference type="Gene3D" id="2.30.29.30">
    <property type="entry name" value="Pleckstrin-homology domain (PH domain)/Phosphotyrosine-binding domain (PTB)"/>
    <property type="match status" value="1"/>
</dbReference>
<feature type="compositionally biased region" description="Polar residues" evidence="1">
    <location>
        <begin position="530"/>
        <end position="540"/>
    </location>
</feature>
<evidence type="ECO:0000256" key="1">
    <source>
        <dbReference type="SAM" id="MobiDB-lite"/>
    </source>
</evidence>
<dbReference type="InterPro" id="IPR001849">
    <property type="entry name" value="PH_domain"/>
</dbReference>
<feature type="region of interest" description="Disordered" evidence="1">
    <location>
        <begin position="55"/>
        <end position="87"/>
    </location>
</feature>
<dbReference type="STRING" id="215637.A0A4P9ZKG7"/>
<dbReference type="Pfam" id="PF00169">
    <property type="entry name" value="PH"/>
    <property type="match status" value="1"/>
</dbReference>
<organism evidence="3 4">
    <name type="scientific">Dimargaris cristalligena</name>
    <dbReference type="NCBI Taxonomy" id="215637"/>
    <lineage>
        <taxon>Eukaryota</taxon>
        <taxon>Fungi</taxon>
        <taxon>Fungi incertae sedis</taxon>
        <taxon>Zoopagomycota</taxon>
        <taxon>Kickxellomycotina</taxon>
        <taxon>Dimargaritomycetes</taxon>
        <taxon>Dimargaritales</taxon>
        <taxon>Dimargaritaceae</taxon>
        <taxon>Dimargaris</taxon>
    </lineage>
</organism>
<proteinExistence type="predicted"/>
<accession>A0A4P9ZKG7</accession>
<protein>
    <recommendedName>
        <fullName evidence="2">PH domain-containing protein</fullName>
    </recommendedName>
</protein>
<keyword evidence="4" id="KW-1185">Reference proteome</keyword>
<feature type="region of interest" description="Disordered" evidence="1">
    <location>
        <begin position="141"/>
        <end position="171"/>
    </location>
</feature>
<dbReference type="AlphaFoldDB" id="A0A4P9ZKG7"/>
<evidence type="ECO:0000313" key="3">
    <source>
        <dbReference type="EMBL" id="RKP33585.1"/>
    </source>
</evidence>
<dbReference type="InterPro" id="IPR011993">
    <property type="entry name" value="PH-like_dom_sf"/>
</dbReference>
<name>A0A4P9ZKG7_9FUNG</name>
<evidence type="ECO:0000313" key="4">
    <source>
        <dbReference type="Proteomes" id="UP000268162"/>
    </source>
</evidence>
<reference evidence="4" key="1">
    <citation type="journal article" date="2018" name="Nat. Microbiol.">
        <title>Leveraging single-cell genomics to expand the fungal tree of life.</title>
        <authorList>
            <person name="Ahrendt S.R."/>
            <person name="Quandt C.A."/>
            <person name="Ciobanu D."/>
            <person name="Clum A."/>
            <person name="Salamov A."/>
            <person name="Andreopoulos B."/>
            <person name="Cheng J.F."/>
            <person name="Woyke T."/>
            <person name="Pelin A."/>
            <person name="Henrissat B."/>
            <person name="Reynolds N.K."/>
            <person name="Benny G.L."/>
            <person name="Smith M.E."/>
            <person name="James T.Y."/>
            <person name="Grigoriev I.V."/>
        </authorList>
    </citation>
    <scope>NUCLEOTIDE SEQUENCE [LARGE SCALE GENOMIC DNA]</scope>
    <source>
        <strain evidence="4">RSA 468</strain>
    </source>
</reference>
<feature type="domain" description="PH" evidence="2">
    <location>
        <begin position="231"/>
        <end position="335"/>
    </location>
</feature>
<dbReference type="EMBL" id="ML003722">
    <property type="protein sequence ID" value="RKP33585.1"/>
    <property type="molecule type" value="Genomic_DNA"/>
</dbReference>
<feature type="compositionally biased region" description="Low complexity" evidence="1">
    <location>
        <begin position="368"/>
        <end position="383"/>
    </location>
</feature>
<dbReference type="SUPFAM" id="SSF50729">
    <property type="entry name" value="PH domain-like"/>
    <property type="match status" value="1"/>
</dbReference>